<feature type="region of interest" description="Disordered" evidence="1">
    <location>
        <begin position="30"/>
        <end position="86"/>
    </location>
</feature>
<dbReference type="EMBL" id="CYPR01000018">
    <property type="protein sequence ID" value="CUH16292.1"/>
    <property type="molecule type" value="Genomic_DNA"/>
</dbReference>
<feature type="region of interest" description="Disordered" evidence="1">
    <location>
        <begin position="187"/>
        <end position="217"/>
    </location>
</feature>
<dbReference type="Proteomes" id="UP000049455">
    <property type="component" value="Unassembled WGS sequence"/>
</dbReference>
<evidence type="ECO:0000313" key="2">
    <source>
        <dbReference type="EMBL" id="CUH16292.1"/>
    </source>
</evidence>
<protein>
    <submittedName>
        <fullName evidence="2">Uncharacterized protein</fullName>
    </submittedName>
</protein>
<accession>A0A0M7B8R8</accession>
<proteinExistence type="predicted"/>
<dbReference type="AlphaFoldDB" id="A0A0M7B8R8"/>
<dbReference type="RefSeq" id="WP_055662059.1">
    <property type="nucleotide sequence ID" value="NZ_CYPR01000018.1"/>
</dbReference>
<sequence length="283" mass="29252">MFLIAGLFGLFVSGLMIALPAMKASREEDAVAEGPNAMSDADRQEDAPPGNKGSSPLLDALGLGDRAHSGGGATDEPADPFDDLDDDAEELAVPDASGAKARDFEGHSLFGGSSGSTVIGSAATDLLSGDIVSDDAVPTDNAGTDSHTSDDVGDMVEERSGAERLFEDEEHETMESAADDEIFDATETDSDRSDPVAEAPQSDAVTKAPEADPEHESDAPVVMDFDLAEDVIELAVAGDAEDVEVDLLEDEGGTSISIDGEIVLRVVGVTGLEAHHLRLVEAA</sequence>
<reference evidence="2 3" key="1">
    <citation type="submission" date="2015-09" db="EMBL/GenBank/DDBJ databases">
        <authorList>
            <person name="Jackson K.R."/>
            <person name="Lunt B.L."/>
            <person name="Fisher J.N.B."/>
            <person name="Gardner A.V."/>
            <person name="Bailey M.E."/>
            <person name="Deus L.M."/>
            <person name="Earl A.S."/>
            <person name="Gibby P.D."/>
            <person name="Hartmann K.A."/>
            <person name="Liu J.E."/>
            <person name="Manci A.M."/>
            <person name="Nielsen D.A."/>
            <person name="Solomon M.B."/>
            <person name="Breakwell D.P."/>
            <person name="Burnett S.H."/>
            <person name="Grose J.H."/>
        </authorList>
    </citation>
    <scope>NUCLEOTIDE SEQUENCE [LARGE SCALE GENOMIC DNA]</scope>
    <source>
        <strain evidence="2 3">CECT 7799</strain>
    </source>
</reference>
<organism evidence="2 3">
    <name type="scientific">Jannaschia seosinensis</name>
    <dbReference type="NCBI Taxonomy" id="313367"/>
    <lineage>
        <taxon>Bacteria</taxon>
        <taxon>Pseudomonadati</taxon>
        <taxon>Pseudomonadota</taxon>
        <taxon>Alphaproteobacteria</taxon>
        <taxon>Rhodobacterales</taxon>
        <taxon>Roseobacteraceae</taxon>
        <taxon>Jannaschia</taxon>
    </lineage>
</organism>
<feature type="compositionally biased region" description="Acidic residues" evidence="1">
    <location>
        <begin position="76"/>
        <end position="86"/>
    </location>
</feature>
<dbReference type="STRING" id="313367.JSE7799_00351"/>
<feature type="region of interest" description="Disordered" evidence="1">
    <location>
        <begin position="134"/>
        <end position="155"/>
    </location>
</feature>
<evidence type="ECO:0000313" key="3">
    <source>
        <dbReference type="Proteomes" id="UP000049455"/>
    </source>
</evidence>
<keyword evidence="3" id="KW-1185">Reference proteome</keyword>
<dbReference type="OrthoDB" id="7659075at2"/>
<evidence type="ECO:0000256" key="1">
    <source>
        <dbReference type="SAM" id="MobiDB-lite"/>
    </source>
</evidence>
<name>A0A0M7B8R8_9RHOB</name>
<gene>
    <name evidence="2" type="ORF">JSE7799_00351</name>
</gene>